<dbReference type="Proteomes" id="UP000000420">
    <property type="component" value="Chromosome"/>
</dbReference>
<feature type="region of interest" description="Disordered" evidence="1">
    <location>
        <begin position="1"/>
        <end position="24"/>
    </location>
</feature>
<accession>A0A0H2XCF5</accession>
<organism evidence="2 3">
    <name type="scientific">Xanthomonas campestris pv. campestris (strain 8004)</name>
    <dbReference type="NCBI Taxonomy" id="314565"/>
    <lineage>
        <taxon>Bacteria</taxon>
        <taxon>Pseudomonadati</taxon>
        <taxon>Pseudomonadota</taxon>
        <taxon>Gammaproteobacteria</taxon>
        <taxon>Lysobacterales</taxon>
        <taxon>Lysobacteraceae</taxon>
        <taxon>Xanthomonas</taxon>
    </lineage>
</organism>
<dbReference type="KEGG" id="xcb:XC_3465"/>
<name>A0A0H2XCF5_XANC8</name>
<sequence length="59" mass="6522">MTSRTSLPQLGGHDRKEAKSGGSVIACALPPSRSRRRKPDGAYEMRFIAHTYAKMPSFD</sequence>
<evidence type="ECO:0000313" key="2">
    <source>
        <dbReference type="EMBL" id="AAY50509.1"/>
    </source>
</evidence>
<dbReference type="HOGENOM" id="CLU_2959762_0_0_6"/>
<evidence type="ECO:0000256" key="1">
    <source>
        <dbReference type="SAM" id="MobiDB-lite"/>
    </source>
</evidence>
<dbReference type="EMBL" id="CP000050">
    <property type="protein sequence ID" value="AAY50509.1"/>
    <property type="molecule type" value="Genomic_DNA"/>
</dbReference>
<proteinExistence type="predicted"/>
<evidence type="ECO:0000313" key="3">
    <source>
        <dbReference type="Proteomes" id="UP000000420"/>
    </source>
</evidence>
<protein>
    <submittedName>
        <fullName evidence="2">Uncharacterized protein</fullName>
    </submittedName>
</protein>
<gene>
    <name evidence="2" type="ordered locus">XC_3465</name>
</gene>
<reference evidence="2 3" key="1">
    <citation type="journal article" date="2005" name="Genome Res.">
        <title>Comparative and functional genomic analyses of the pathogenicity of phytopathogen Xanthomonas campestris pv. campestris.</title>
        <authorList>
            <person name="Qian W."/>
            <person name="Jia Y."/>
            <person name="Ren S.X."/>
            <person name="He Y.Q."/>
            <person name="Feng J.X."/>
            <person name="Lu L.F."/>
            <person name="Sun Q."/>
            <person name="Ying G."/>
            <person name="Tang D.J."/>
            <person name="Tang H."/>
            <person name="Wu W."/>
            <person name="Hao P."/>
            <person name="Wang L."/>
            <person name="Jiang B.L."/>
            <person name="Zeng S."/>
            <person name="Gu W.Y."/>
            <person name="Lu G."/>
            <person name="Rong L."/>
            <person name="Tian Y."/>
            <person name="Yao Z."/>
            <person name="Fu G."/>
            <person name="Chen B."/>
            <person name="Fang R."/>
            <person name="Qiang B."/>
            <person name="Chen Z."/>
            <person name="Zhao G.P."/>
            <person name="Tang J.L."/>
            <person name="He C."/>
        </authorList>
    </citation>
    <scope>NUCLEOTIDE SEQUENCE [LARGE SCALE GENOMIC DNA]</scope>
    <source>
        <strain evidence="2 3">8004</strain>
    </source>
</reference>
<dbReference type="AlphaFoldDB" id="A0A0H2XCF5"/>